<name>A0ABR0R4F7_GOSAR</name>
<sequence length="112" mass="13333">MGYIMDAESNTRIKLLKFMGLNFRNQIKAKMVACRVSSEPSYHLSDLPFLAKPGFYPFFFRNNHILVVFTERNQKPFEVDCDMLKSLYLIIHCVFYPLFSLYPFNREVYISR</sequence>
<keyword evidence="2" id="KW-1185">Reference proteome</keyword>
<accession>A0ABR0R4F7</accession>
<gene>
    <name evidence="1" type="ORF">PVK06_002770</name>
</gene>
<dbReference type="Proteomes" id="UP001358586">
    <property type="component" value="Chromosome 1"/>
</dbReference>
<protein>
    <submittedName>
        <fullName evidence="1">Uncharacterized protein</fullName>
    </submittedName>
</protein>
<comment type="caution">
    <text evidence="1">The sequence shown here is derived from an EMBL/GenBank/DDBJ whole genome shotgun (WGS) entry which is preliminary data.</text>
</comment>
<organism evidence="1 2">
    <name type="scientific">Gossypium arboreum</name>
    <name type="common">Tree cotton</name>
    <name type="synonym">Gossypium nanking</name>
    <dbReference type="NCBI Taxonomy" id="29729"/>
    <lineage>
        <taxon>Eukaryota</taxon>
        <taxon>Viridiplantae</taxon>
        <taxon>Streptophyta</taxon>
        <taxon>Embryophyta</taxon>
        <taxon>Tracheophyta</taxon>
        <taxon>Spermatophyta</taxon>
        <taxon>Magnoliopsida</taxon>
        <taxon>eudicotyledons</taxon>
        <taxon>Gunneridae</taxon>
        <taxon>Pentapetalae</taxon>
        <taxon>rosids</taxon>
        <taxon>malvids</taxon>
        <taxon>Malvales</taxon>
        <taxon>Malvaceae</taxon>
        <taxon>Malvoideae</taxon>
        <taxon>Gossypium</taxon>
    </lineage>
</organism>
<proteinExistence type="predicted"/>
<dbReference type="EMBL" id="JARKNE010000001">
    <property type="protein sequence ID" value="KAK5846480.1"/>
    <property type="molecule type" value="Genomic_DNA"/>
</dbReference>
<evidence type="ECO:0000313" key="2">
    <source>
        <dbReference type="Proteomes" id="UP001358586"/>
    </source>
</evidence>
<evidence type="ECO:0000313" key="1">
    <source>
        <dbReference type="EMBL" id="KAK5846480.1"/>
    </source>
</evidence>
<reference evidence="1 2" key="1">
    <citation type="submission" date="2023-03" db="EMBL/GenBank/DDBJ databases">
        <title>WGS of Gossypium arboreum.</title>
        <authorList>
            <person name="Yu D."/>
        </authorList>
    </citation>
    <scope>NUCLEOTIDE SEQUENCE [LARGE SCALE GENOMIC DNA]</scope>
    <source>
        <tissue evidence="1">Leaf</tissue>
    </source>
</reference>